<organism evidence="1 2">
    <name type="scientific">Portunus trituberculatus</name>
    <name type="common">Swimming crab</name>
    <name type="synonym">Neptunus trituberculatus</name>
    <dbReference type="NCBI Taxonomy" id="210409"/>
    <lineage>
        <taxon>Eukaryota</taxon>
        <taxon>Metazoa</taxon>
        <taxon>Ecdysozoa</taxon>
        <taxon>Arthropoda</taxon>
        <taxon>Crustacea</taxon>
        <taxon>Multicrustacea</taxon>
        <taxon>Malacostraca</taxon>
        <taxon>Eumalacostraca</taxon>
        <taxon>Eucarida</taxon>
        <taxon>Decapoda</taxon>
        <taxon>Pleocyemata</taxon>
        <taxon>Brachyura</taxon>
        <taxon>Eubrachyura</taxon>
        <taxon>Portunoidea</taxon>
        <taxon>Portunidae</taxon>
        <taxon>Portuninae</taxon>
        <taxon>Portunus</taxon>
    </lineage>
</organism>
<keyword evidence="2" id="KW-1185">Reference proteome</keyword>
<evidence type="ECO:0000313" key="2">
    <source>
        <dbReference type="Proteomes" id="UP000324222"/>
    </source>
</evidence>
<proteinExistence type="predicted"/>
<dbReference type="EMBL" id="VSRR010058050">
    <property type="protein sequence ID" value="MPC81797.1"/>
    <property type="molecule type" value="Genomic_DNA"/>
</dbReference>
<reference evidence="1 2" key="1">
    <citation type="submission" date="2019-05" db="EMBL/GenBank/DDBJ databases">
        <title>Another draft genome of Portunus trituberculatus and its Hox gene families provides insights of decapod evolution.</title>
        <authorList>
            <person name="Jeong J.-H."/>
            <person name="Song I."/>
            <person name="Kim S."/>
            <person name="Choi T."/>
            <person name="Kim D."/>
            <person name="Ryu S."/>
            <person name="Kim W."/>
        </authorList>
    </citation>
    <scope>NUCLEOTIDE SEQUENCE [LARGE SCALE GENOMIC DNA]</scope>
    <source>
        <tissue evidence="1">Muscle</tissue>
    </source>
</reference>
<evidence type="ECO:0000313" key="1">
    <source>
        <dbReference type="EMBL" id="MPC81797.1"/>
    </source>
</evidence>
<sequence length="86" mass="9337">MKLSPPSSPRHFVPFSAASRSKIVVPFNFSPPLRLLPFASPCLVLPSAPPPSAAPPIPLTPLPSLRGWRSQSLDIRLLSEILSWSL</sequence>
<name>A0A5B7IJR9_PORTR</name>
<gene>
    <name evidence="1" type="ORF">E2C01_076431</name>
</gene>
<protein>
    <submittedName>
        <fullName evidence="1">Uncharacterized protein</fullName>
    </submittedName>
</protein>
<dbReference type="Proteomes" id="UP000324222">
    <property type="component" value="Unassembled WGS sequence"/>
</dbReference>
<accession>A0A5B7IJR9</accession>
<comment type="caution">
    <text evidence="1">The sequence shown here is derived from an EMBL/GenBank/DDBJ whole genome shotgun (WGS) entry which is preliminary data.</text>
</comment>
<dbReference type="AlphaFoldDB" id="A0A5B7IJR9"/>